<dbReference type="InterPro" id="IPR029060">
    <property type="entry name" value="PIN-like_dom_sf"/>
</dbReference>
<dbReference type="SUPFAM" id="SSF88723">
    <property type="entry name" value="PIN domain-like"/>
    <property type="match status" value="1"/>
</dbReference>
<sequence>MVILIDTNIILDVLCQRNDFYKDSANIFRLCEIKKLYGVVSTLSFANISYIMRKEYAASKIGEILERLSFIFDISDLTVEDLKRAAALNFKDYEDAIQCACALRSKADYIISRNTKDFTLSKIPAITPKEFLEIFNYNF</sequence>
<proteinExistence type="predicted"/>
<dbReference type="CDD" id="cd09854">
    <property type="entry name" value="PIN_VapC-like"/>
    <property type="match status" value="1"/>
</dbReference>
<dbReference type="EMBL" id="CP063304">
    <property type="protein sequence ID" value="QOV18096.1"/>
    <property type="molecule type" value="Genomic_DNA"/>
</dbReference>
<protein>
    <submittedName>
        <fullName evidence="2">PIN domain-containing protein</fullName>
    </submittedName>
</protein>
<dbReference type="Gene3D" id="3.40.50.1010">
    <property type="entry name" value="5'-nuclease"/>
    <property type="match status" value="1"/>
</dbReference>
<reference evidence="2 3" key="1">
    <citation type="submission" date="2020-10" db="EMBL/GenBank/DDBJ databases">
        <title>Blautia liquoris sp.nov., isolated from the mud in a fermentation cellar used for the production of Chinese strong-flavoured liquor.</title>
        <authorList>
            <person name="Lu L."/>
        </authorList>
    </citation>
    <scope>NUCLEOTIDE SEQUENCE [LARGE SCALE GENOMIC DNA]</scope>
    <source>
        <strain evidence="2 3">LZLJ-3</strain>
    </source>
</reference>
<organism evidence="2 3">
    <name type="scientific">Blautia liquoris</name>
    <dbReference type="NCBI Taxonomy" id="2779518"/>
    <lineage>
        <taxon>Bacteria</taxon>
        <taxon>Bacillati</taxon>
        <taxon>Bacillota</taxon>
        <taxon>Clostridia</taxon>
        <taxon>Lachnospirales</taxon>
        <taxon>Lachnospiraceae</taxon>
        <taxon>Blautia</taxon>
    </lineage>
</organism>
<dbReference type="KEGG" id="bliq:INP51_08505"/>
<evidence type="ECO:0000313" key="3">
    <source>
        <dbReference type="Proteomes" id="UP000593601"/>
    </source>
</evidence>
<evidence type="ECO:0000259" key="1">
    <source>
        <dbReference type="Pfam" id="PF13470"/>
    </source>
</evidence>
<dbReference type="AlphaFoldDB" id="A0A7M2RCU3"/>
<evidence type="ECO:0000313" key="2">
    <source>
        <dbReference type="EMBL" id="QOV18096.1"/>
    </source>
</evidence>
<dbReference type="Proteomes" id="UP000593601">
    <property type="component" value="Chromosome"/>
</dbReference>
<feature type="domain" description="PIN" evidence="1">
    <location>
        <begin position="3"/>
        <end position="116"/>
    </location>
</feature>
<keyword evidence="3" id="KW-1185">Reference proteome</keyword>
<accession>A0A7M2RCU3</accession>
<dbReference type="InterPro" id="IPR002716">
    <property type="entry name" value="PIN_dom"/>
</dbReference>
<gene>
    <name evidence="2" type="ORF">INP51_08505</name>
</gene>
<dbReference type="Pfam" id="PF13470">
    <property type="entry name" value="PIN_3"/>
    <property type="match status" value="1"/>
</dbReference>
<dbReference type="RefSeq" id="WP_193734458.1">
    <property type="nucleotide sequence ID" value="NZ_CP063304.1"/>
</dbReference>
<name>A0A7M2RCU3_9FIRM</name>